<dbReference type="InterPro" id="IPR003660">
    <property type="entry name" value="HAMP_dom"/>
</dbReference>
<dbReference type="SMART" id="SM00388">
    <property type="entry name" value="HisKA"/>
    <property type="match status" value="1"/>
</dbReference>
<dbReference type="InterPro" id="IPR036097">
    <property type="entry name" value="HisK_dim/P_sf"/>
</dbReference>
<dbReference type="EMBL" id="CP009286">
    <property type="protein sequence ID" value="AIQ65445.1"/>
    <property type="molecule type" value="Genomic_DNA"/>
</dbReference>
<dbReference type="Gene3D" id="1.10.287.130">
    <property type="match status" value="1"/>
</dbReference>
<dbReference type="HOGENOM" id="CLU_000445_89_6_9"/>
<dbReference type="PRINTS" id="PR00344">
    <property type="entry name" value="BCTRLSENSOR"/>
</dbReference>
<evidence type="ECO:0000256" key="1">
    <source>
        <dbReference type="ARBA" id="ARBA00000085"/>
    </source>
</evidence>
<evidence type="ECO:0000256" key="5">
    <source>
        <dbReference type="ARBA" id="ARBA00022553"/>
    </source>
</evidence>
<dbReference type="InterPro" id="IPR003661">
    <property type="entry name" value="HisK_dim/P_dom"/>
</dbReference>
<keyword evidence="5" id="KW-0597">Phosphoprotein</keyword>
<dbReference type="SUPFAM" id="SSF47384">
    <property type="entry name" value="Homodimeric domain of signal transducing histidine kinase"/>
    <property type="match status" value="1"/>
</dbReference>
<feature type="domain" description="HAMP" evidence="19">
    <location>
        <begin position="184"/>
        <end position="236"/>
    </location>
</feature>
<evidence type="ECO:0000256" key="8">
    <source>
        <dbReference type="ARBA" id="ARBA00022741"/>
    </source>
</evidence>
<dbReference type="SUPFAM" id="SSF158472">
    <property type="entry name" value="HAMP domain-like"/>
    <property type="match status" value="1"/>
</dbReference>
<evidence type="ECO:0000256" key="13">
    <source>
        <dbReference type="ARBA" id="ARBA00023026"/>
    </source>
</evidence>
<dbReference type="KEGG" id="pste:PSTEL_22350"/>
<accession>A0A089LZB0</accession>
<dbReference type="FunFam" id="1.10.287.130:FF:000001">
    <property type="entry name" value="Two-component sensor histidine kinase"/>
    <property type="match status" value="1"/>
</dbReference>
<evidence type="ECO:0000259" key="18">
    <source>
        <dbReference type="PROSITE" id="PS50109"/>
    </source>
</evidence>
<keyword evidence="11 17" id="KW-1133">Transmembrane helix</keyword>
<dbReference type="PANTHER" id="PTHR45528">
    <property type="entry name" value="SENSOR HISTIDINE KINASE CPXA"/>
    <property type="match status" value="1"/>
</dbReference>
<dbReference type="AlphaFoldDB" id="A0A089LZB0"/>
<keyword evidence="6" id="KW-0808">Transferase</keyword>
<comment type="function">
    <text evidence="15">Member of the two-component regulatory system HssS/HssR involved in intracellular heme homeostasis and tempering of staphylococcal virulence. HssS functions as a heme sensor histidine kinase which is autophosphorylated at a histidine residue and transfers its phosphate group to an aspartate residue of HssR. HssR/HssS activates the expression of hrtAB, an efflux pump, in response to extracellular heme, hemin, hemoglobin or blood.</text>
</comment>
<keyword evidence="4" id="KW-1003">Cell membrane</keyword>
<keyword evidence="12" id="KW-0902">Two-component regulatory system</keyword>
<dbReference type="InterPro" id="IPR050398">
    <property type="entry name" value="HssS/ArlS-like"/>
</dbReference>
<evidence type="ECO:0000256" key="2">
    <source>
        <dbReference type="ARBA" id="ARBA00004651"/>
    </source>
</evidence>
<protein>
    <recommendedName>
        <fullName evidence="16">Heme sensor protein HssS</fullName>
        <ecNumber evidence="3">2.7.13.3</ecNumber>
    </recommendedName>
</protein>
<evidence type="ECO:0000256" key="4">
    <source>
        <dbReference type="ARBA" id="ARBA00022475"/>
    </source>
</evidence>
<dbReference type="GO" id="GO:0005524">
    <property type="term" value="F:ATP binding"/>
    <property type="evidence" value="ECO:0007669"/>
    <property type="project" value="UniProtKB-KW"/>
</dbReference>
<dbReference type="SMART" id="SM00387">
    <property type="entry name" value="HATPase_c"/>
    <property type="match status" value="1"/>
</dbReference>
<dbReference type="GO" id="GO:0000155">
    <property type="term" value="F:phosphorelay sensor kinase activity"/>
    <property type="evidence" value="ECO:0007669"/>
    <property type="project" value="InterPro"/>
</dbReference>
<organism evidence="20 21">
    <name type="scientific">Paenibacillus stellifer</name>
    <dbReference type="NCBI Taxonomy" id="169760"/>
    <lineage>
        <taxon>Bacteria</taxon>
        <taxon>Bacillati</taxon>
        <taxon>Bacillota</taxon>
        <taxon>Bacilli</taxon>
        <taxon>Bacillales</taxon>
        <taxon>Paenibacillaceae</taxon>
        <taxon>Paenibacillus</taxon>
    </lineage>
</organism>
<sequence>MKSLYTRTSLIFCSAIVVSSLLAFLLSNLYYQIVVKPENDDKLTGMALQIQQFGQAHADEIDGYLASTAALGYKMLLTDGNGGDRFFGKPFRVNDLPQSSIEAVLKGEIYHGIAEFPGQLFVTGFFDNQLRNSIGVPLNLGGTTYALFMRADAEVQFGELRIFFAMIIVLTALFSLAFMLVTALHIVLPIIRMTDATRKISRGRYDITLNTRRTDEIGVLAEHFMVMSRELERTNRARQEFVANVSHEIESPLTSIQGFAHTMRTEEVTAAQRSEYLTIIEEESRRMSRLSKQLLTLSSLDYDPGALEITRFSLKLQIRQIAQMLEWRLSEKQLALRLSVQDIEIRGDANLLYQVWMNLLSNAVKHTPEGGEIAVSAAAHGGRCRVTVYNSGEGLPSEELERIFDRFYKVDKNRSREDSGSGLGLAIVRKIVQAHQGTVEAASEIGKGTTFTVELPLADL</sequence>
<evidence type="ECO:0000256" key="9">
    <source>
        <dbReference type="ARBA" id="ARBA00022777"/>
    </source>
</evidence>
<keyword evidence="9" id="KW-0418">Kinase</keyword>
<dbReference type="EC" id="2.7.13.3" evidence="3"/>
<feature type="domain" description="Histidine kinase" evidence="18">
    <location>
        <begin position="244"/>
        <end position="459"/>
    </location>
</feature>
<dbReference type="PANTHER" id="PTHR45528:SF11">
    <property type="entry name" value="HISTIDINE KINASE"/>
    <property type="match status" value="1"/>
</dbReference>
<dbReference type="RefSeq" id="WP_038698510.1">
    <property type="nucleotide sequence ID" value="NZ_CP009286.1"/>
</dbReference>
<evidence type="ECO:0000256" key="3">
    <source>
        <dbReference type="ARBA" id="ARBA00012438"/>
    </source>
</evidence>
<evidence type="ECO:0000256" key="15">
    <source>
        <dbReference type="ARBA" id="ARBA00037219"/>
    </source>
</evidence>
<evidence type="ECO:0000256" key="12">
    <source>
        <dbReference type="ARBA" id="ARBA00023012"/>
    </source>
</evidence>
<dbReference type="PROSITE" id="PS50885">
    <property type="entry name" value="HAMP"/>
    <property type="match status" value="1"/>
</dbReference>
<dbReference type="GO" id="GO:0005886">
    <property type="term" value="C:plasma membrane"/>
    <property type="evidence" value="ECO:0007669"/>
    <property type="project" value="UniProtKB-SubCell"/>
</dbReference>
<feature type="transmembrane region" description="Helical" evidence="17">
    <location>
        <begin position="162"/>
        <end position="191"/>
    </location>
</feature>
<proteinExistence type="predicted"/>
<gene>
    <name evidence="20" type="ORF">PSTEL_22350</name>
</gene>
<keyword evidence="8" id="KW-0547">Nucleotide-binding</keyword>
<dbReference type="Gene3D" id="3.30.565.10">
    <property type="entry name" value="Histidine kinase-like ATPase, C-terminal domain"/>
    <property type="match status" value="1"/>
</dbReference>
<evidence type="ECO:0000256" key="10">
    <source>
        <dbReference type="ARBA" id="ARBA00022840"/>
    </source>
</evidence>
<dbReference type="SMART" id="SM00304">
    <property type="entry name" value="HAMP"/>
    <property type="match status" value="1"/>
</dbReference>
<dbReference type="Pfam" id="PF02518">
    <property type="entry name" value="HATPase_c"/>
    <property type="match status" value="1"/>
</dbReference>
<dbReference type="Proteomes" id="UP000029507">
    <property type="component" value="Chromosome"/>
</dbReference>
<keyword evidence="10" id="KW-0067">ATP-binding</keyword>
<keyword evidence="13" id="KW-0843">Virulence</keyword>
<dbReference type="STRING" id="169760.PSTEL_22350"/>
<dbReference type="OrthoDB" id="9813151at2"/>
<evidence type="ECO:0000256" key="14">
    <source>
        <dbReference type="ARBA" id="ARBA00023136"/>
    </source>
</evidence>
<comment type="catalytic activity">
    <reaction evidence="1">
        <text>ATP + protein L-histidine = ADP + protein N-phospho-L-histidine.</text>
        <dbReference type="EC" id="2.7.13.3"/>
    </reaction>
</comment>
<evidence type="ECO:0000313" key="20">
    <source>
        <dbReference type="EMBL" id="AIQ65445.1"/>
    </source>
</evidence>
<keyword evidence="14 17" id="KW-0472">Membrane</keyword>
<keyword evidence="21" id="KW-1185">Reference proteome</keyword>
<dbReference type="CDD" id="cd06225">
    <property type="entry name" value="HAMP"/>
    <property type="match status" value="1"/>
</dbReference>
<feature type="transmembrane region" description="Helical" evidence="17">
    <location>
        <begin position="12"/>
        <end position="33"/>
    </location>
</feature>
<dbReference type="InterPro" id="IPR036890">
    <property type="entry name" value="HATPase_C_sf"/>
</dbReference>
<reference evidence="20 21" key="1">
    <citation type="submission" date="2014-08" db="EMBL/GenBank/DDBJ databases">
        <title>Comparative genomics of the Paenibacillus odorifer group.</title>
        <authorList>
            <person name="den Bakker H.C."/>
            <person name="Tsai Y.-C."/>
            <person name="Martin N."/>
            <person name="Korlach J."/>
            <person name="Wiedmann M."/>
        </authorList>
    </citation>
    <scope>NUCLEOTIDE SEQUENCE [LARGE SCALE GENOMIC DNA]</scope>
    <source>
        <strain evidence="20 21">DSM 14472</strain>
    </source>
</reference>
<evidence type="ECO:0000256" key="6">
    <source>
        <dbReference type="ARBA" id="ARBA00022679"/>
    </source>
</evidence>
<dbReference type="InterPro" id="IPR003594">
    <property type="entry name" value="HATPase_dom"/>
</dbReference>
<dbReference type="Pfam" id="PF00512">
    <property type="entry name" value="HisKA"/>
    <property type="match status" value="1"/>
</dbReference>
<evidence type="ECO:0000256" key="11">
    <source>
        <dbReference type="ARBA" id="ARBA00022989"/>
    </source>
</evidence>
<dbReference type="InterPro" id="IPR005467">
    <property type="entry name" value="His_kinase_dom"/>
</dbReference>
<dbReference type="SUPFAM" id="SSF55874">
    <property type="entry name" value="ATPase domain of HSP90 chaperone/DNA topoisomerase II/histidine kinase"/>
    <property type="match status" value="1"/>
</dbReference>
<evidence type="ECO:0000256" key="7">
    <source>
        <dbReference type="ARBA" id="ARBA00022692"/>
    </source>
</evidence>
<evidence type="ECO:0000256" key="16">
    <source>
        <dbReference type="ARBA" id="ARBA00040841"/>
    </source>
</evidence>
<dbReference type="CDD" id="cd00082">
    <property type="entry name" value="HisKA"/>
    <property type="match status" value="1"/>
</dbReference>
<dbReference type="PROSITE" id="PS50109">
    <property type="entry name" value="HIS_KIN"/>
    <property type="match status" value="1"/>
</dbReference>
<dbReference type="FunFam" id="3.30.565.10:FF:000006">
    <property type="entry name" value="Sensor histidine kinase WalK"/>
    <property type="match status" value="1"/>
</dbReference>
<name>A0A089LZB0_9BACL</name>
<dbReference type="InterPro" id="IPR004358">
    <property type="entry name" value="Sig_transdc_His_kin-like_C"/>
</dbReference>
<comment type="subcellular location">
    <subcellularLocation>
        <location evidence="2">Cell membrane</location>
        <topology evidence="2">Multi-pass membrane protein</topology>
    </subcellularLocation>
</comment>
<evidence type="ECO:0000259" key="19">
    <source>
        <dbReference type="PROSITE" id="PS50885"/>
    </source>
</evidence>
<dbReference type="Gene3D" id="6.10.340.10">
    <property type="match status" value="1"/>
</dbReference>
<evidence type="ECO:0000313" key="21">
    <source>
        <dbReference type="Proteomes" id="UP000029507"/>
    </source>
</evidence>
<dbReference type="Pfam" id="PF00672">
    <property type="entry name" value="HAMP"/>
    <property type="match status" value="1"/>
</dbReference>
<evidence type="ECO:0000256" key="17">
    <source>
        <dbReference type="SAM" id="Phobius"/>
    </source>
</evidence>
<keyword evidence="7 17" id="KW-0812">Transmembrane</keyword>